<gene>
    <name evidence="2" type="ORF">EZS28_027558</name>
</gene>
<accession>A0A5J4V1V7</accession>
<feature type="compositionally biased region" description="Basic and acidic residues" evidence="1">
    <location>
        <begin position="342"/>
        <end position="369"/>
    </location>
</feature>
<dbReference type="InterPro" id="IPR052055">
    <property type="entry name" value="Hepadnavirus_pol/RT"/>
</dbReference>
<reference evidence="2 3" key="1">
    <citation type="submission" date="2019-03" db="EMBL/GenBank/DDBJ databases">
        <title>Single cell metagenomics reveals metabolic interactions within the superorganism composed of flagellate Streblomastix strix and complex community of Bacteroidetes bacteria on its surface.</title>
        <authorList>
            <person name="Treitli S.C."/>
            <person name="Kolisko M."/>
            <person name="Husnik F."/>
            <person name="Keeling P."/>
            <person name="Hampl V."/>
        </authorList>
    </citation>
    <scope>NUCLEOTIDE SEQUENCE [LARGE SCALE GENOMIC DNA]</scope>
    <source>
        <strain evidence="2">ST1C</strain>
    </source>
</reference>
<dbReference type="AlphaFoldDB" id="A0A5J4V1V7"/>
<dbReference type="EMBL" id="SNRW01010186">
    <property type="protein sequence ID" value="KAA6376916.1"/>
    <property type="molecule type" value="Genomic_DNA"/>
</dbReference>
<dbReference type="Proteomes" id="UP000324800">
    <property type="component" value="Unassembled WGS sequence"/>
</dbReference>
<feature type="region of interest" description="Disordered" evidence="1">
    <location>
        <begin position="293"/>
        <end position="371"/>
    </location>
</feature>
<evidence type="ECO:0000313" key="2">
    <source>
        <dbReference type="EMBL" id="KAA6376916.1"/>
    </source>
</evidence>
<feature type="compositionally biased region" description="Basic and acidic residues" evidence="1">
    <location>
        <begin position="306"/>
        <end position="315"/>
    </location>
</feature>
<feature type="non-terminal residue" evidence="2">
    <location>
        <position position="842"/>
    </location>
</feature>
<evidence type="ECO:0000313" key="3">
    <source>
        <dbReference type="Proteomes" id="UP000324800"/>
    </source>
</evidence>
<dbReference type="PANTHER" id="PTHR33050">
    <property type="entry name" value="REVERSE TRANSCRIPTASE DOMAIN-CONTAINING PROTEIN"/>
    <property type="match status" value="1"/>
</dbReference>
<evidence type="ECO:0000256" key="1">
    <source>
        <dbReference type="SAM" id="MobiDB-lite"/>
    </source>
</evidence>
<feature type="compositionally biased region" description="Polar residues" evidence="1">
    <location>
        <begin position="147"/>
        <end position="173"/>
    </location>
</feature>
<sequence length="842" mass="96723">MQKDEVPEEDDEFGGDQCDLNLSPVQSGRLITELLAAMEIDKPERQNTKRYSAYLEKPRQCAHPRSPETQDRVQGRLRSTFEFIQDYLVRAGRRRYNSGPGLFRQVLESHIRDPKEEGRLAQDPGLSNSEQRAPNRVFQARGDHRYSGNNTTQRLGNNNRPASSLPSHQSSGRDATESMLQLQWSLLQLQRNAVWSFNGPQNLYQMPPTGNSRSQEAMQLENLRLRRRYSDPELGSRDITIRDIASNDDITGVRMDDRNGQEPDQSYADSRVLGLAVEHESNDNVNNNVAKERSLEIAKTSNGTSQEKETRKNKGLDIGNWKDPIHKSTIQTRRASHQVAPKAERQGSSEQRLEQVDSTQQERDTRHNLVDQQARPEPTTALHETKQMDNNPNRCVELRMGSNIDQREPRENNTVTMYCLNKGKGSITIAPLVDKVLKLAEQYNWTIEASQIPGLSNTIPDSLSRLSRCGDYAIKKEVLQKTLKELGIQISIDIFATRANRQCTRYCSISKDKCAVKRNGFSLEWAKEIPLLHPPISQLLKTIRKIKQERVSLAVLIAPDWPNQKWFTELREITRQKICLGESTQVLLMGAKHRNKGWALPPGLIYLFFSGSKNGEKLFRQLLQARGLSSNAVDRVISNWSSQWRTHIAGLTLLAEYLKRINQQPEYLLNLEQPQIFMANYLEDAINQKCSDNSVKNQRCALAVLLKFMGYSEQQIHSDLVKQLMRKIRMRLRQTDKEKQIWDLDILLKYIKQQVPLLEQNLLSIQQRRAIAATLAMVFTVARLAELHRAVLLSTSEDEYLIQTTILKSPQRIAEFKICKIPDERICPLRWFKSWFADREPD</sequence>
<dbReference type="PANTHER" id="PTHR33050:SF7">
    <property type="entry name" value="RIBONUCLEASE H"/>
    <property type="match status" value="1"/>
</dbReference>
<feature type="region of interest" description="Disordered" evidence="1">
    <location>
        <begin position="114"/>
        <end position="176"/>
    </location>
</feature>
<protein>
    <submittedName>
        <fullName evidence="2">Uncharacterized protein</fullName>
    </submittedName>
</protein>
<proteinExistence type="predicted"/>
<organism evidence="2 3">
    <name type="scientific">Streblomastix strix</name>
    <dbReference type="NCBI Taxonomy" id="222440"/>
    <lineage>
        <taxon>Eukaryota</taxon>
        <taxon>Metamonada</taxon>
        <taxon>Preaxostyla</taxon>
        <taxon>Oxymonadida</taxon>
        <taxon>Streblomastigidae</taxon>
        <taxon>Streblomastix</taxon>
    </lineage>
</organism>
<comment type="caution">
    <text evidence="2">The sequence shown here is derived from an EMBL/GenBank/DDBJ whole genome shotgun (WGS) entry which is preliminary data.</text>
</comment>
<name>A0A5J4V1V7_9EUKA</name>